<accession>A0A1F5E6E5</accession>
<evidence type="ECO:0000313" key="2">
    <source>
        <dbReference type="EMBL" id="OGD62928.1"/>
    </source>
</evidence>
<dbReference type="STRING" id="1797457.A2160_04125"/>
<dbReference type="Pfam" id="PF00961">
    <property type="entry name" value="LAGLIDADG_1"/>
    <property type="match status" value="1"/>
</dbReference>
<dbReference type="Gene3D" id="3.10.28.10">
    <property type="entry name" value="Homing endonucleases"/>
    <property type="match status" value="1"/>
</dbReference>
<comment type="caution">
    <text evidence="2">The sequence shown here is derived from an EMBL/GenBank/DDBJ whole genome shotgun (WGS) entry which is preliminary data.</text>
</comment>
<protein>
    <recommendedName>
        <fullName evidence="1">Homing endonuclease LAGLIDADG domain-containing protein</fullName>
    </recommendedName>
</protein>
<name>A0A1F5E6E5_9BACT</name>
<evidence type="ECO:0000313" key="3">
    <source>
        <dbReference type="Proteomes" id="UP000177006"/>
    </source>
</evidence>
<dbReference type="AlphaFoldDB" id="A0A1F5E6E5"/>
<dbReference type="GO" id="GO:0004519">
    <property type="term" value="F:endonuclease activity"/>
    <property type="evidence" value="ECO:0007669"/>
    <property type="project" value="InterPro"/>
</dbReference>
<dbReference type="InterPro" id="IPR004860">
    <property type="entry name" value="LAGLIDADG_dom"/>
</dbReference>
<dbReference type="InterPro" id="IPR051289">
    <property type="entry name" value="LAGLIDADG_Endonuclease"/>
</dbReference>
<dbReference type="Proteomes" id="UP000177006">
    <property type="component" value="Unassembled WGS sequence"/>
</dbReference>
<dbReference type="InterPro" id="IPR027434">
    <property type="entry name" value="Homing_endonucl"/>
</dbReference>
<feature type="domain" description="Homing endonuclease LAGLIDADG" evidence="1">
    <location>
        <begin position="9"/>
        <end position="112"/>
    </location>
</feature>
<gene>
    <name evidence="2" type="ORF">A2160_04125</name>
</gene>
<evidence type="ECO:0000259" key="1">
    <source>
        <dbReference type="Pfam" id="PF00961"/>
    </source>
</evidence>
<reference evidence="2 3" key="1">
    <citation type="journal article" date="2016" name="Nat. Commun.">
        <title>Thousands of microbial genomes shed light on interconnected biogeochemical processes in an aquifer system.</title>
        <authorList>
            <person name="Anantharaman K."/>
            <person name="Brown C.T."/>
            <person name="Hug L.A."/>
            <person name="Sharon I."/>
            <person name="Castelle C.J."/>
            <person name="Probst A.J."/>
            <person name="Thomas B.C."/>
            <person name="Singh A."/>
            <person name="Wilkins M.J."/>
            <person name="Karaoz U."/>
            <person name="Brodie E.L."/>
            <person name="Williams K.H."/>
            <person name="Hubbard S.S."/>
            <person name="Banfield J.F."/>
        </authorList>
    </citation>
    <scope>NUCLEOTIDE SEQUENCE [LARGE SCALE GENOMIC DNA]</scope>
</reference>
<dbReference type="EMBL" id="MEZK01000014">
    <property type="protein sequence ID" value="OGD62928.1"/>
    <property type="molecule type" value="Genomic_DNA"/>
</dbReference>
<dbReference type="SUPFAM" id="SSF55608">
    <property type="entry name" value="Homing endonucleases"/>
    <property type="match status" value="1"/>
</dbReference>
<dbReference type="PANTHER" id="PTHR36181">
    <property type="entry name" value="INTRON-ENCODED ENDONUCLEASE AI3-RELATED"/>
    <property type="match status" value="1"/>
</dbReference>
<sequence length="154" mass="17799">MLKISDDYLVGFIEGEGAFYIGIVPSKETKSGWQVIYFFKVSQNPSGRAVLDFLKRRLSCGYVKENYRNNQAKDKSLAYVVRDIKSLREKVIPFLKDKLVIKRENFEKFREVIKIVSENEHLGKEGVNKIADIAYSMNTGKRKVTKSYILSTFK</sequence>
<organism evidence="2 3">
    <name type="scientific">Candidatus Beckwithbacteria bacterium RBG_13_42_9</name>
    <dbReference type="NCBI Taxonomy" id="1797457"/>
    <lineage>
        <taxon>Bacteria</taxon>
        <taxon>Candidatus Beckwithiibacteriota</taxon>
    </lineage>
</organism>
<dbReference type="PANTHER" id="PTHR36181:SF4">
    <property type="entry name" value="LAGLIDADG ENDONUCLEASE"/>
    <property type="match status" value="1"/>
</dbReference>
<proteinExistence type="predicted"/>